<proteinExistence type="predicted"/>
<evidence type="ECO:0000313" key="2">
    <source>
        <dbReference type="Proteomes" id="UP000245626"/>
    </source>
</evidence>
<keyword evidence="2" id="KW-1185">Reference proteome</keyword>
<organism evidence="1 2">
    <name type="scientific">Violaceomyces palustris</name>
    <dbReference type="NCBI Taxonomy" id="1673888"/>
    <lineage>
        <taxon>Eukaryota</taxon>
        <taxon>Fungi</taxon>
        <taxon>Dikarya</taxon>
        <taxon>Basidiomycota</taxon>
        <taxon>Ustilaginomycotina</taxon>
        <taxon>Ustilaginomycetes</taxon>
        <taxon>Violaceomycetales</taxon>
        <taxon>Violaceomycetaceae</taxon>
        <taxon>Violaceomyces</taxon>
    </lineage>
</organism>
<evidence type="ECO:0000313" key="1">
    <source>
        <dbReference type="EMBL" id="PWN54022.1"/>
    </source>
</evidence>
<dbReference type="EMBL" id="KZ819700">
    <property type="protein sequence ID" value="PWN54022.1"/>
    <property type="molecule type" value="Genomic_DNA"/>
</dbReference>
<dbReference type="Proteomes" id="UP000245626">
    <property type="component" value="Unassembled WGS sequence"/>
</dbReference>
<gene>
    <name evidence="1" type="ORF">IE53DRAFT_383458</name>
</gene>
<reference evidence="1 2" key="1">
    <citation type="journal article" date="2018" name="Mol. Biol. Evol.">
        <title>Broad Genomic Sampling Reveals a Smut Pathogenic Ancestry of the Fungal Clade Ustilaginomycotina.</title>
        <authorList>
            <person name="Kijpornyongpan T."/>
            <person name="Mondo S.J."/>
            <person name="Barry K."/>
            <person name="Sandor L."/>
            <person name="Lee J."/>
            <person name="Lipzen A."/>
            <person name="Pangilinan J."/>
            <person name="LaButti K."/>
            <person name="Hainaut M."/>
            <person name="Henrissat B."/>
            <person name="Grigoriev I.V."/>
            <person name="Spatafora J.W."/>
            <person name="Aime M.C."/>
        </authorList>
    </citation>
    <scope>NUCLEOTIDE SEQUENCE [LARGE SCALE GENOMIC DNA]</scope>
    <source>
        <strain evidence="1 2">SA 807</strain>
    </source>
</reference>
<protein>
    <submittedName>
        <fullName evidence="1">NAD(P)-binding protein</fullName>
    </submittedName>
</protein>
<name>A0ACD0P7N9_9BASI</name>
<accession>A0ACD0P7N9</accession>
<sequence length="359" mass="38778">MPSKPLRRYQHVPNPWALVTGSTNGMGEEWAHQLASQGFNLILHGRSHQKLERVKSEILAKTSSSSSSSSSSSGFTPEIRFLISDASSHHQPDGEFESSLQELLSDPRVKLTVAINNLGVVLKGYPLLEEVTSEQISQLIVANATFPCVLSSKLLPHLKANQPSLLVNVSSLGAWAPSPYLSIYSASKSFNLVFSHSLYNEMKVENCNVDVVAMVPGTVVSGMNQGPPTSMMPTSKDWVQSAIRSLSPSIFSSRPPPTIIPWSPHSMASKFLNLLPTTLAWNMVRKVNVEEKKKYLASSSSSSSSNRVGEISSASQDEEKKSKNKEPSEDGWQTQPSATDSGGGGGSLSSTICSTTNTR</sequence>